<dbReference type="InterPro" id="IPR014044">
    <property type="entry name" value="CAP_dom"/>
</dbReference>
<dbReference type="PANTHER" id="PTHR31157">
    <property type="entry name" value="SCP DOMAIN-CONTAINING PROTEIN"/>
    <property type="match status" value="1"/>
</dbReference>
<evidence type="ECO:0000313" key="3">
    <source>
        <dbReference type="EMBL" id="MCM2568899.1"/>
    </source>
</evidence>
<evidence type="ECO:0000256" key="1">
    <source>
        <dbReference type="SAM" id="SignalP"/>
    </source>
</evidence>
<dbReference type="PANTHER" id="PTHR31157:SF1">
    <property type="entry name" value="SCP DOMAIN-CONTAINING PROTEIN"/>
    <property type="match status" value="1"/>
</dbReference>
<keyword evidence="4" id="KW-1185">Reference proteome</keyword>
<dbReference type="InterPro" id="IPR035940">
    <property type="entry name" value="CAP_sf"/>
</dbReference>
<dbReference type="EMBL" id="JAMQGR010000014">
    <property type="protein sequence ID" value="MCM2568899.1"/>
    <property type="molecule type" value="Genomic_DNA"/>
</dbReference>
<dbReference type="Gene3D" id="3.40.33.10">
    <property type="entry name" value="CAP"/>
    <property type="match status" value="1"/>
</dbReference>
<sequence>MVSSLRWKYWIPALLSAALLSACGGGDNGGKTSLNTSTQAGQLTQEPGAPVLSNNIATDGFNWINYRRSQIGLAPLVRNSQIDNAALGHSNYLNSNNVVVHNQVKGKPGFTGETLYDRLSASGYGVTSVWGEVIAGMATNSGFYMAENLITAVYHRFLIFEPVFKEGGAGAAVNNSGYAYFTTDLAGNSRYGPGLPAGQIVSYPFDGQTKVATSFASNEEEPDPVPNQDVVGYPISVHANFDATLSVTAFTVRQRGAGADLAVRLLSKETDAVNTSRSVAAIIPLAPLLAATTYDVSFIGKVNGASVTRSWSFTTR</sequence>
<comment type="caution">
    <text evidence="3">The sequence shown here is derived from an EMBL/GenBank/DDBJ whole genome shotgun (WGS) entry which is preliminary data.</text>
</comment>
<reference evidence="3 4" key="1">
    <citation type="submission" date="2022-06" db="EMBL/GenBank/DDBJ databases">
        <title>Janthinobacterium kumbetensis sp. nov., isolated from spring water in Turkey.</title>
        <authorList>
            <person name="Inan Bektas K."/>
            <person name="Belduz A.A."/>
            <person name="Canakci S."/>
            <person name="Nalcaoglu A."/>
            <person name="Ceylan E."/>
            <person name="Kati H."/>
        </authorList>
    </citation>
    <scope>NUCLEOTIDE SEQUENCE [LARGE SCALE GENOMIC DNA]</scope>
    <source>
        <strain evidence="3 4">GK</strain>
    </source>
</reference>
<dbReference type="Proteomes" id="UP001202243">
    <property type="component" value="Unassembled WGS sequence"/>
</dbReference>
<name>A0ABT0WY02_9BURK</name>
<evidence type="ECO:0000313" key="4">
    <source>
        <dbReference type="Proteomes" id="UP001202243"/>
    </source>
</evidence>
<dbReference type="CDD" id="cd05379">
    <property type="entry name" value="CAP_bacterial"/>
    <property type="match status" value="1"/>
</dbReference>
<keyword evidence="1" id="KW-0732">Signal</keyword>
<dbReference type="SUPFAM" id="SSF55797">
    <property type="entry name" value="PR-1-like"/>
    <property type="match status" value="1"/>
</dbReference>
<feature type="chain" id="PRO_5045208336" evidence="1">
    <location>
        <begin position="25"/>
        <end position="316"/>
    </location>
</feature>
<dbReference type="Pfam" id="PF00188">
    <property type="entry name" value="CAP"/>
    <property type="match status" value="1"/>
</dbReference>
<proteinExistence type="predicted"/>
<gene>
    <name evidence="3" type="ORF">NCG91_25070</name>
</gene>
<protein>
    <submittedName>
        <fullName evidence="3">CAP domain-containing protein</fullName>
    </submittedName>
</protein>
<feature type="signal peptide" evidence="1">
    <location>
        <begin position="1"/>
        <end position="24"/>
    </location>
</feature>
<evidence type="ECO:0000259" key="2">
    <source>
        <dbReference type="Pfam" id="PF00188"/>
    </source>
</evidence>
<organism evidence="3 4">
    <name type="scientific">Janthinobacterium kumbetense</name>
    <dbReference type="NCBI Taxonomy" id="2950280"/>
    <lineage>
        <taxon>Bacteria</taxon>
        <taxon>Pseudomonadati</taxon>
        <taxon>Pseudomonadota</taxon>
        <taxon>Betaproteobacteria</taxon>
        <taxon>Burkholderiales</taxon>
        <taxon>Oxalobacteraceae</taxon>
        <taxon>Janthinobacterium</taxon>
    </lineage>
</organism>
<dbReference type="PROSITE" id="PS51257">
    <property type="entry name" value="PROKAR_LIPOPROTEIN"/>
    <property type="match status" value="1"/>
</dbReference>
<feature type="domain" description="SCP" evidence="2">
    <location>
        <begin position="63"/>
        <end position="182"/>
    </location>
</feature>
<accession>A0ABT0WY02</accession>